<dbReference type="PROSITE" id="PS00041">
    <property type="entry name" value="HTH_ARAC_FAMILY_1"/>
    <property type="match status" value="1"/>
</dbReference>
<sequence>MRISVAVVLALNGVLICVTTKNGIKRSLDSECFRVHHSSVSVQQADPLEDVLALVGVTGHLSIGLVAGGEWAVEFGPPPSVKFNSVRRGRCLLTVDGVSEPIELAEGDCFLLAQHRAFTLASGPGVRPVPAEPVFAAATDGVARVGAGEDVALIGGRFDFGERAKELLLDALPPVLHVPGGTTEAATLRWALEQVDAELRDRPLASTLVSGHLALVMLIQLLRLHLDSAGSGEAAGWMAGLADPVVAPALRAMHARPAHAWTVAELAGVAAVSRSTLAARFKQAVGQGPMDYLTGWRIELAADRLRRGDETVAVIAREVGYGSEGALSNAFKRVTGASPRDYRRGGRALGG</sequence>
<feature type="domain" description="HTH araC/xylS-type" evidence="4">
    <location>
        <begin position="247"/>
        <end position="345"/>
    </location>
</feature>
<dbReference type="InterPro" id="IPR032783">
    <property type="entry name" value="AraC_lig"/>
</dbReference>
<dbReference type="Pfam" id="PF12833">
    <property type="entry name" value="HTH_18"/>
    <property type="match status" value="1"/>
</dbReference>
<protein>
    <submittedName>
        <fullName evidence="5">AraC-type DNA-binding protein</fullName>
    </submittedName>
</protein>
<evidence type="ECO:0000313" key="5">
    <source>
        <dbReference type="EMBL" id="SDI59189.1"/>
    </source>
</evidence>
<evidence type="ECO:0000256" key="2">
    <source>
        <dbReference type="ARBA" id="ARBA00023125"/>
    </source>
</evidence>
<dbReference type="Pfam" id="PF12852">
    <property type="entry name" value="Cupin_6"/>
    <property type="match status" value="1"/>
</dbReference>
<reference evidence="5 6" key="1">
    <citation type="submission" date="2016-10" db="EMBL/GenBank/DDBJ databases">
        <authorList>
            <person name="de Groot N.N."/>
        </authorList>
    </citation>
    <scope>NUCLEOTIDE SEQUENCE [LARGE SCALE GENOMIC DNA]</scope>
    <source>
        <strain evidence="5 6">CGMCC 4.6533</strain>
    </source>
</reference>
<keyword evidence="6" id="KW-1185">Reference proteome</keyword>
<dbReference type="InterPro" id="IPR050204">
    <property type="entry name" value="AraC_XylS_family_regulators"/>
</dbReference>
<dbReference type="Proteomes" id="UP000199202">
    <property type="component" value="Unassembled WGS sequence"/>
</dbReference>
<dbReference type="PANTHER" id="PTHR46796">
    <property type="entry name" value="HTH-TYPE TRANSCRIPTIONAL ACTIVATOR RHAS-RELATED"/>
    <property type="match status" value="1"/>
</dbReference>
<dbReference type="GO" id="GO:0043565">
    <property type="term" value="F:sequence-specific DNA binding"/>
    <property type="evidence" value="ECO:0007669"/>
    <property type="project" value="InterPro"/>
</dbReference>
<gene>
    <name evidence="5" type="ORF">SAMN05421869_106206</name>
</gene>
<evidence type="ECO:0000259" key="4">
    <source>
        <dbReference type="PROSITE" id="PS01124"/>
    </source>
</evidence>
<keyword evidence="3" id="KW-0804">Transcription</keyword>
<dbReference type="PANTHER" id="PTHR46796:SF13">
    <property type="entry name" value="HTH-TYPE TRANSCRIPTIONAL ACTIVATOR RHAS"/>
    <property type="match status" value="1"/>
</dbReference>
<organism evidence="5 6">
    <name type="scientific">Nonomuraea jiangxiensis</name>
    <dbReference type="NCBI Taxonomy" id="633440"/>
    <lineage>
        <taxon>Bacteria</taxon>
        <taxon>Bacillati</taxon>
        <taxon>Actinomycetota</taxon>
        <taxon>Actinomycetes</taxon>
        <taxon>Streptosporangiales</taxon>
        <taxon>Streptosporangiaceae</taxon>
        <taxon>Nonomuraea</taxon>
    </lineage>
</organism>
<dbReference type="InterPro" id="IPR018062">
    <property type="entry name" value="HTH_AraC-typ_CS"/>
</dbReference>
<keyword evidence="2 5" id="KW-0238">DNA-binding</keyword>
<dbReference type="SUPFAM" id="SSF46689">
    <property type="entry name" value="Homeodomain-like"/>
    <property type="match status" value="2"/>
</dbReference>
<proteinExistence type="predicted"/>
<keyword evidence="1" id="KW-0805">Transcription regulation</keyword>
<evidence type="ECO:0000256" key="1">
    <source>
        <dbReference type="ARBA" id="ARBA00023015"/>
    </source>
</evidence>
<dbReference type="PROSITE" id="PS01124">
    <property type="entry name" value="HTH_ARAC_FAMILY_2"/>
    <property type="match status" value="1"/>
</dbReference>
<dbReference type="InterPro" id="IPR018060">
    <property type="entry name" value="HTH_AraC"/>
</dbReference>
<dbReference type="AlphaFoldDB" id="A0A1G8LU15"/>
<dbReference type="InterPro" id="IPR009057">
    <property type="entry name" value="Homeodomain-like_sf"/>
</dbReference>
<evidence type="ECO:0000313" key="6">
    <source>
        <dbReference type="Proteomes" id="UP000199202"/>
    </source>
</evidence>
<dbReference type="STRING" id="633440.SAMN05421869_106206"/>
<dbReference type="GO" id="GO:0003700">
    <property type="term" value="F:DNA-binding transcription factor activity"/>
    <property type="evidence" value="ECO:0007669"/>
    <property type="project" value="InterPro"/>
</dbReference>
<dbReference type="Gene3D" id="1.10.10.60">
    <property type="entry name" value="Homeodomain-like"/>
    <property type="match status" value="1"/>
</dbReference>
<dbReference type="EMBL" id="FNDJ01000006">
    <property type="protein sequence ID" value="SDI59189.1"/>
    <property type="molecule type" value="Genomic_DNA"/>
</dbReference>
<accession>A0A1G8LU15</accession>
<dbReference type="SMART" id="SM00342">
    <property type="entry name" value="HTH_ARAC"/>
    <property type="match status" value="1"/>
</dbReference>
<name>A0A1G8LU15_9ACTN</name>
<evidence type="ECO:0000256" key="3">
    <source>
        <dbReference type="ARBA" id="ARBA00023163"/>
    </source>
</evidence>